<feature type="non-terminal residue" evidence="1">
    <location>
        <position position="1"/>
    </location>
</feature>
<dbReference type="Proteomes" id="UP001164746">
    <property type="component" value="Chromosome 10"/>
</dbReference>
<protein>
    <recommendedName>
        <fullName evidence="3">DDE Tnp4 domain-containing protein</fullName>
    </recommendedName>
</protein>
<sequence>MCYCHGLDDCIDGAADVREDIVVSRYRLWSAEIVELLALISEDVSPQTNRGHSISAETKLLLTLTKGISIPRVLGAVDGTLVPIITPHDNEEVYVCRKGYHALNIQAVVDSNM</sequence>
<name>A0ABY7FBB9_MYAAR</name>
<accession>A0ABY7FBB9</accession>
<dbReference type="EMBL" id="CP111021">
    <property type="protein sequence ID" value="WAR16586.1"/>
    <property type="molecule type" value="Genomic_DNA"/>
</dbReference>
<evidence type="ECO:0000313" key="1">
    <source>
        <dbReference type="EMBL" id="WAR16586.1"/>
    </source>
</evidence>
<evidence type="ECO:0008006" key="3">
    <source>
        <dbReference type="Google" id="ProtNLM"/>
    </source>
</evidence>
<gene>
    <name evidence="1" type="ORF">MAR_031180</name>
</gene>
<proteinExistence type="predicted"/>
<reference evidence="1" key="1">
    <citation type="submission" date="2022-11" db="EMBL/GenBank/DDBJ databases">
        <title>Centuries of genome instability and evolution in soft-shell clam transmissible cancer (bioRxiv).</title>
        <authorList>
            <person name="Hart S.F.M."/>
            <person name="Yonemitsu M.A."/>
            <person name="Giersch R.M."/>
            <person name="Beal B.F."/>
            <person name="Arriagada G."/>
            <person name="Davis B.W."/>
            <person name="Ostrander E.A."/>
            <person name="Goff S.P."/>
            <person name="Metzger M.J."/>
        </authorList>
    </citation>
    <scope>NUCLEOTIDE SEQUENCE</scope>
    <source>
        <strain evidence="1">MELC-2E11</strain>
        <tissue evidence="1">Siphon/mantle</tissue>
    </source>
</reference>
<evidence type="ECO:0000313" key="2">
    <source>
        <dbReference type="Proteomes" id="UP001164746"/>
    </source>
</evidence>
<keyword evidence="2" id="KW-1185">Reference proteome</keyword>
<organism evidence="1 2">
    <name type="scientific">Mya arenaria</name>
    <name type="common">Soft-shell clam</name>
    <dbReference type="NCBI Taxonomy" id="6604"/>
    <lineage>
        <taxon>Eukaryota</taxon>
        <taxon>Metazoa</taxon>
        <taxon>Spiralia</taxon>
        <taxon>Lophotrochozoa</taxon>
        <taxon>Mollusca</taxon>
        <taxon>Bivalvia</taxon>
        <taxon>Autobranchia</taxon>
        <taxon>Heteroconchia</taxon>
        <taxon>Euheterodonta</taxon>
        <taxon>Imparidentia</taxon>
        <taxon>Neoheterodontei</taxon>
        <taxon>Myida</taxon>
        <taxon>Myoidea</taxon>
        <taxon>Myidae</taxon>
        <taxon>Mya</taxon>
    </lineage>
</organism>